<dbReference type="STRING" id="112268.A0A182VR17"/>
<dbReference type="Pfam" id="PF16013">
    <property type="entry name" value="DUF4781"/>
    <property type="match status" value="1"/>
</dbReference>
<dbReference type="AlphaFoldDB" id="A0A182VR17"/>
<proteinExistence type="predicted"/>
<dbReference type="PANTHER" id="PTHR21115:SF0">
    <property type="entry name" value="GH06117P-RELATED"/>
    <property type="match status" value="1"/>
</dbReference>
<feature type="domain" description="DUF4781" evidence="1">
    <location>
        <begin position="118"/>
        <end position="354"/>
    </location>
</feature>
<reference evidence="3" key="1">
    <citation type="submission" date="2013-03" db="EMBL/GenBank/DDBJ databases">
        <title>The Genome Sequence of Anopheles minimus MINIMUS1.</title>
        <authorList>
            <consortium name="The Broad Institute Genomics Platform"/>
            <person name="Neafsey D.E."/>
            <person name="Walton C."/>
            <person name="Walker B."/>
            <person name="Young S.K."/>
            <person name="Zeng Q."/>
            <person name="Gargeya S."/>
            <person name="Fitzgerald M."/>
            <person name="Haas B."/>
            <person name="Abouelleil A."/>
            <person name="Allen A.W."/>
            <person name="Alvarado L."/>
            <person name="Arachchi H.M."/>
            <person name="Berlin A.M."/>
            <person name="Chapman S.B."/>
            <person name="Gainer-Dewar J."/>
            <person name="Goldberg J."/>
            <person name="Griggs A."/>
            <person name="Gujja S."/>
            <person name="Hansen M."/>
            <person name="Howarth C."/>
            <person name="Imamovic A."/>
            <person name="Ireland A."/>
            <person name="Larimer J."/>
            <person name="McCowan C."/>
            <person name="Murphy C."/>
            <person name="Pearson M."/>
            <person name="Poon T.W."/>
            <person name="Priest M."/>
            <person name="Roberts A."/>
            <person name="Saif S."/>
            <person name="Shea T."/>
            <person name="Sisk P."/>
            <person name="Sykes S."/>
            <person name="Wortman J."/>
            <person name="Nusbaum C."/>
            <person name="Birren B."/>
        </authorList>
    </citation>
    <scope>NUCLEOTIDE SEQUENCE [LARGE SCALE GENOMIC DNA]</scope>
    <source>
        <strain evidence="3">MINIMUS1</strain>
    </source>
</reference>
<evidence type="ECO:0000313" key="3">
    <source>
        <dbReference type="Proteomes" id="UP000075920"/>
    </source>
</evidence>
<sequence length="849" mass="94928">MSSKHIARIMCDFLHRGVQRNEEDIFGFNPAEEFYKVKTKPYAVNLIAFALGKIPPELVSLDEFERADLLTDRKLRSSLIDLVDRMPALEFQFIPLVLVHEDRVDISFLLRVRKAANAKECIYLDLTNRKYDRFTGFLTQNKLPSCTLWYPEDGLLRYDHSHPAGPLLVIASRKVSCTGSVWDGVTLVGSALSMVLAFTPVGATVTVPLLVATSAFSSGRSVVNLVDSCQHEKGTVVAGRAFALALNLTTFASAGLTAVCRMEKLRRVLPVEKLLRLEQAEKLLSGTMRSVAAVGAINAVIGKVGGWQTLSTEEWMELAAILCFAYREHFDQQNARRLFGMMQCNGVYQFFKNLCPNVPLDILRARIDSPMFAHFLRLVMEFLGNNVQFKVDDNFAKIDLYGYKLQFDLLFKINWPQLKALLLFLQSSTATLINFRAQTSWTQLNVDDAVQFMELVSRIPGLFCKLAEYITLGHGHRFTIGTVRLFLTAKQLNRTELLKQLSLLSGEETNKLNELRESGRITGGDLELFNWLGHYGSSYRTALLALIAVADAQTSLPCEKSHSINFDNGRIIVSPLLGFMAKDFLNVPVRFRTILLGDESFLRLCCDDEKRQLAGASDVWMRTIASDTAIHQLETVGLLGQLFERVGPSSTGSPTLTAALDYALGFENPTVPQVYYSIVAAWKQFTVPLDKGAQQARFLQLMKDAKSLGMVRELSVPGNGDAATNDEDIIALARTALLADIKKWSIPFGPVERAACWLQFLPILRNKVGRARLSQTIASLASNGTGSVLKSDDRCAQYREIVDKRMVMFVRNKDKMLVEVVFPCAGCDRFRISLYMCGSTITDCRMYHN</sequence>
<dbReference type="PANTHER" id="PTHR21115">
    <property type="entry name" value="GH06117P-RELATED"/>
    <property type="match status" value="1"/>
</dbReference>
<dbReference type="VEuPathDB" id="VectorBase:AMIN000498"/>
<name>A0A182VR17_9DIPT</name>
<keyword evidence="3" id="KW-1185">Reference proteome</keyword>
<protein>
    <submittedName>
        <fullName evidence="2">DUF4781 domain-containing protein</fullName>
    </submittedName>
</protein>
<dbReference type="Proteomes" id="UP000075920">
    <property type="component" value="Unassembled WGS sequence"/>
</dbReference>
<accession>A0A182VR17</accession>
<evidence type="ECO:0000313" key="2">
    <source>
        <dbReference type="EnsemblMetazoa" id="AMIN000498-PA"/>
    </source>
</evidence>
<dbReference type="EnsemblMetazoa" id="AMIN000498-RA">
    <property type="protein sequence ID" value="AMIN000498-PA"/>
    <property type="gene ID" value="AMIN000498"/>
</dbReference>
<organism evidence="2 3">
    <name type="scientific">Anopheles minimus</name>
    <dbReference type="NCBI Taxonomy" id="112268"/>
    <lineage>
        <taxon>Eukaryota</taxon>
        <taxon>Metazoa</taxon>
        <taxon>Ecdysozoa</taxon>
        <taxon>Arthropoda</taxon>
        <taxon>Hexapoda</taxon>
        <taxon>Insecta</taxon>
        <taxon>Pterygota</taxon>
        <taxon>Neoptera</taxon>
        <taxon>Endopterygota</taxon>
        <taxon>Diptera</taxon>
        <taxon>Nematocera</taxon>
        <taxon>Culicoidea</taxon>
        <taxon>Culicidae</taxon>
        <taxon>Anophelinae</taxon>
        <taxon>Anopheles</taxon>
    </lineage>
</organism>
<evidence type="ECO:0000259" key="1">
    <source>
        <dbReference type="Pfam" id="PF16013"/>
    </source>
</evidence>
<reference evidence="2" key="2">
    <citation type="submission" date="2020-05" db="UniProtKB">
        <authorList>
            <consortium name="EnsemblMetazoa"/>
        </authorList>
    </citation>
    <scope>IDENTIFICATION</scope>
    <source>
        <strain evidence="2">MINIMUS1</strain>
    </source>
</reference>
<dbReference type="InterPro" id="IPR031962">
    <property type="entry name" value="DUF4781"/>
</dbReference>